<dbReference type="CDD" id="cd18024">
    <property type="entry name" value="DEXHc_Mtr4-like"/>
    <property type="match status" value="1"/>
</dbReference>
<evidence type="ECO:0000256" key="4">
    <source>
        <dbReference type="ARBA" id="ARBA00022741"/>
    </source>
</evidence>
<dbReference type="EMBL" id="KQ965803">
    <property type="protein sequence ID" value="KXS11346.1"/>
    <property type="molecule type" value="Genomic_DNA"/>
</dbReference>
<dbReference type="InterPro" id="IPR014001">
    <property type="entry name" value="Helicase_ATP-bd"/>
</dbReference>
<dbReference type="SMART" id="SM01142">
    <property type="entry name" value="DSHCT"/>
    <property type="match status" value="1"/>
</dbReference>
<keyword evidence="5" id="KW-0378">Hydrolase</keyword>
<dbReference type="Proteomes" id="UP000070544">
    <property type="component" value="Unassembled WGS sequence"/>
</dbReference>
<dbReference type="FunFam" id="2.40.30.300:FF:000001">
    <property type="entry name" value="Mtr4 exosome RNA helicase"/>
    <property type="match status" value="1"/>
</dbReference>
<dbReference type="GO" id="GO:0005634">
    <property type="term" value="C:nucleus"/>
    <property type="evidence" value="ECO:0007669"/>
    <property type="project" value="UniProtKB-SubCell"/>
</dbReference>
<dbReference type="InterPro" id="IPR012961">
    <property type="entry name" value="Ski2/MTR4_C"/>
</dbReference>
<dbReference type="GO" id="GO:0005524">
    <property type="term" value="F:ATP binding"/>
    <property type="evidence" value="ECO:0007669"/>
    <property type="project" value="UniProtKB-KW"/>
</dbReference>
<dbReference type="InterPro" id="IPR001650">
    <property type="entry name" value="Helicase_C-like"/>
</dbReference>
<dbReference type="InterPro" id="IPR011545">
    <property type="entry name" value="DEAD/DEAH_box_helicase_dom"/>
</dbReference>
<evidence type="ECO:0000256" key="2">
    <source>
        <dbReference type="ARBA" id="ARBA00010140"/>
    </source>
</evidence>
<dbReference type="PIRSF" id="PIRSF005198">
    <property type="entry name" value="Antiviral_helicase_SKI2"/>
    <property type="match status" value="1"/>
</dbReference>
<comment type="similarity">
    <text evidence="2">Belongs to the helicase family. SKI2 subfamily.</text>
</comment>
<dbReference type="OMA" id="IMLKNYN"/>
<dbReference type="STRING" id="1344416.A0A139A3E8"/>
<sequence length="985" mass="110402">MPAQGENAGKDASAPVGTATSSGGVDQSTTTLSVQHQVRHQVAVPPNYNYVPLQKHVPPDKPARTWEFSLDPFQKTAVACIERNESVLVSAHTSAGKTVVAEYAIALGLLQKQRVIYTSPIKALSNQKYRDFLEIFGGDVGLMTGDVTLNPGASILVMTTEILRSMLYRGSEVTRELAWVVFDEIHYMRDKERGVVWEETIILLPRGVRYVFLSATIPNALQFAQWICWLKEQPCHVVYTNYRPVPLQHYLFPAGGDGIFLCVDEKGQFREENFQRAISAVADIKDDGGGKGGKGKGQSDLNKLIKMIMVKNYHPCIVFSFSKRECENNALQLSKLDFNNEEEKAGIEKVFNNGIKNLNDDDKALPQIENLLPLLQRGIGIHHAGLLPLLKEIVELLFQEGLIKVLFATETFSIGLNMPARTVLFTSVRKWDGRDTRWLGSGEYIQMSGRAGRRGKDDRGIVILMLDEKMEPSIAKGMLRGEADPLNSAFHLKYNMILNLLRVEDVQPEEMLRRSFFQFQNAAKLPDLELELNSLISERDALTIPDETNVNAYSEVKKALTDCVEDRRAIVNHPTYALPYMQPGRLVRVKVDTDESEPVQDYGWGVLISFQKKTVAAKGGTASDAIAAAVEGPRYLLDVLLLCAPGSEQAGKPRPLETSAPDAKFDACVVPCVIETLDGISSVKVFVPKDIRGLEARNQLGKTIREVEKRFPSGLPMLDPIGDMGIKDEKFKKLLKKIDVLQTKLKAHALSSDPRLPELLGLYEDKRKLTLRIRQQRKLIEQTTSVLHMDELHARKRVLRRLGYSNDNDVIDVKGRVACELTTGDELVLTELILNGVFNDLTSEQTCAVLACFVFQEKAEEIAKLKDDLQEPIRALQDTARRIARVSVESKLPVDEETYMQSFRTELVDVVYAWAQGIKFSQVVRMTDAFEGSIIRAIRRLEELLRQMAVAAKSIGNEDLEKKFETSIEKIKRDIVFANSLYIDQ</sequence>
<dbReference type="PROSITE" id="PS51194">
    <property type="entry name" value="HELICASE_CTER"/>
    <property type="match status" value="1"/>
</dbReference>
<dbReference type="Pfam" id="PF00270">
    <property type="entry name" value="DEAD"/>
    <property type="match status" value="1"/>
</dbReference>
<feature type="region of interest" description="Disordered" evidence="9">
    <location>
        <begin position="1"/>
        <end position="37"/>
    </location>
</feature>
<dbReference type="PROSITE" id="PS51192">
    <property type="entry name" value="HELICASE_ATP_BIND_1"/>
    <property type="match status" value="1"/>
</dbReference>
<evidence type="ECO:0000256" key="1">
    <source>
        <dbReference type="ARBA" id="ARBA00004123"/>
    </source>
</evidence>
<dbReference type="GO" id="GO:0003724">
    <property type="term" value="F:RNA helicase activity"/>
    <property type="evidence" value="ECO:0007669"/>
    <property type="project" value="InterPro"/>
</dbReference>
<evidence type="ECO:0000313" key="13">
    <source>
        <dbReference type="Proteomes" id="UP000070544"/>
    </source>
</evidence>
<evidence type="ECO:0000256" key="8">
    <source>
        <dbReference type="ARBA" id="ARBA00023242"/>
    </source>
</evidence>
<dbReference type="GO" id="GO:0003723">
    <property type="term" value="F:RNA binding"/>
    <property type="evidence" value="ECO:0007669"/>
    <property type="project" value="InterPro"/>
</dbReference>
<accession>A0A139A3E8</accession>
<dbReference type="InterPro" id="IPR027417">
    <property type="entry name" value="P-loop_NTPase"/>
</dbReference>
<evidence type="ECO:0000256" key="3">
    <source>
        <dbReference type="ARBA" id="ARBA00022552"/>
    </source>
</evidence>
<dbReference type="GO" id="GO:0016787">
    <property type="term" value="F:hydrolase activity"/>
    <property type="evidence" value="ECO:0007669"/>
    <property type="project" value="UniProtKB-KW"/>
</dbReference>
<evidence type="ECO:0000259" key="11">
    <source>
        <dbReference type="PROSITE" id="PS51194"/>
    </source>
</evidence>
<feature type="domain" description="Helicase ATP-binding" evidence="10">
    <location>
        <begin position="78"/>
        <end position="235"/>
    </location>
</feature>
<keyword evidence="3" id="KW-0698">rRNA processing</keyword>
<dbReference type="InterPro" id="IPR050699">
    <property type="entry name" value="RNA-DNA_Helicase"/>
</dbReference>
<dbReference type="SMART" id="SM00490">
    <property type="entry name" value="HELICc"/>
    <property type="match status" value="1"/>
</dbReference>
<dbReference type="AlphaFoldDB" id="A0A139A3E8"/>
<evidence type="ECO:0000256" key="9">
    <source>
        <dbReference type="SAM" id="MobiDB-lite"/>
    </source>
</evidence>
<organism evidence="12 13">
    <name type="scientific">Gonapodya prolifera (strain JEL478)</name>
    <name type="common">Monoblepharis prolifera</name>
    <dbReference type="NCBI Taxonomy" id="1344416"/>
    <lineage>
        <taxon>Eukaryota</taxon>
        <taxon>Fungi</taxon>
        <taxon>Fungi incertae sedis</taxon>
        <taxon>Chytridiomycota</taxon>
        <taxon>Chytridiomycota incertae sedis</taxon>
        <taxon>Monoblepharidomycetes</taxon>
        <taxon>Monoblepharidales</taxon>
        <taxon>Gonapodyaceae</taxon>
        <taxon>Gonapodya</taxon>
    </lineage>
</organism>
<keyword evidence="6 12" id="KW-0347">Helicase</keyword>
<feature type="domain" description="Helicase C-terminal" evidence="11">
    <location>
        <begin position="300"/>
        <end position="536"/>
    </location>
</feature>
<evidence type="ECO:0000259" key="10">
    <source>
        <dbReference type="PROSITE" id="PS51192"/>
    </source>
</evidence>
<dbReference type="Pfam" id="PF21408">
    <property type="entry name" value="MTR4-like_stalk"/>
    <property type="match status" value="1"/>
</dbReference>
<keyword evidence="7" id="KW-0067">ATP-binding</keyword>
<dbReference type="InterPro" id="IPR048392">
    <property type="entry name" value="MTR4-like_stalk"/>
</dbReference>
<name>A0A139A3E8_GONPJ</name>
<evidence type="ECO:0000313" key="12">
    <source>
        <dbReference type="EMBL" id="KXS11346.1"/>
    </source>
</evidence>
<evidence type="ECO:0000256" key="6">
    <source>
        <dbReference type="ARBA" id="ARBA00022806"/>
    </source>
</evidence>
<feature type="compositionally biased region" description="Polar residues" evidence="9">
    <location>
        <begin position="18"/>
        <end position="36"/>
    </location>
</feature>
<keyword evidence="13" id="KW-1185">Reference proteome</keyword>
<dbReference type="SUPFAM" id="SSF52540">
    <property type="entry name" value="P-loop containing nucleoside triphosphate hydrolases"/>
    <property type="match status" value="1"/>
</dbReference>
<dbReference type="Gene3D" id="2.40.30.300">
    <property type="match status" value="1"/>
</dbReference>
<comment type="subcellular location">
    <subcellularLocation>
        <location evidence="1">Nucleus</location>
    </subcellularLocation>
</comment>
<protein>
    <submittedName>
        <fullName evidence="12">Antiviral helicase</fullName>
    </submittedName>
</protein>
<dbReference type="Gene3D" id="3.40.50.300">
    <property type="entry name" value="P-loop containing nucleotide triphosphate hydrolases"/>
    <property type="match status" value="2"/>
</dbReference>
<reference evidence="12 13" key="1">
    <citation type="journal article" date="2015" name="Genome Biol. Evol.">
        <title>Phylogenomic analyses indicate that early fungi evolved digesting cell walls of algal ancestors of land plants.</title>
        <authorList>
            <person name="Chang Y."/>
            <person name="Wang S."/>
            <person name="Sekimoto S."/>
            <person name="Aerts A.L."/>
            <person name="Choi C."/>
            <person name="Clum A."/>
            <person name="LaButti K.M."/>
            <person name="Lindquist E.A."/>
            <person name="Yee Ngan C."/>
            <person name="Ohm R.A."/>
            <person name="Salamov A.A."/>
            <person name="Grigoriev I.V."/>
            <person name="Spatafora J.W."/>
            <person name="Berbee M.L."/>
        </authorList>
    </citation>
    <scope>NUCLEOTIDE SEQUENCE [LARGE SCALE GENOMIC DNA]</scope>
    <source>
        <strain evidence="12 13">JEL478</strain>
    </source>
</reference>
<dbReference type="Gene3D" id="1.10.3380.30">
    <property type="match status" value="2"/>
</dbReference>
<dbReference type="InterPro" id="IPR025696">
    <property type="entry name" value="Beta-barrel_MTR4"/>
</dbReference>
<dbReference type="FunFam" id="1.10.3380.30:FF:000002">
    <property type="entry name" value="superkiller viralicidic activity 2-like 2"/>
    <property type="match status" value="1"/>
</dbReference>
<dbReference type="CDD" id="cd18795">
    <property type="entry name" value="SF2_C_Ski2"/>
    <property type="match status" value="1"/>
</dbReference>
<keyword evidence="4" id="KW-0547">Nucleotide-binding</keyword>
<dbReference type="FunFam" id="3.40.50.300:FF:000083">
    <property type="entry name" value="ATP-dependent RNA helicase DOB1"/>
    <property type="match status" value="1"/>
</dbReference>
<dbReference type="GO" id="GO:0006401">
    <property type="term" value="P:RNA catabolic process"/>
    <property type="evidence" value="ECO:0007669"/>
    <property type="project" value="InterPro"/>
</dbReference>
<evidence type="ECO:0000256" key="5">
    <source>
        <dbReference type="ARBA" id="ARBA00022801"/>
    </source>
</evidence>
<evidence type="ECO:0000256" key="7">
    <source>
        <dbReference type="ARBA" id="ARBA00022840"/>
    </source>
</evidence>
<dbReference type="Pfam" id="PF08148">
    <property type="entry name" value="DSHCT"/>
    <property type="match status" value="1"/>
</dbReference>
<dbReference type="PANTHER" id="PTHR12131">
    <property type="entry name" value="ATP-DEPENDENT RNA AND DNA HELICASE"/>
    <property type="match status" value="1"/>
</dbReference>
<gene>
    <name evidence="12" type="ORF">M427DRAFT_102497</name>
</gene>
<dbReference type="PANTHER" id="PTHR12131:SF7">
    <property type="entry name" value="EXOSOME RNA HELICASE MTR4"/>
    <property type="match status" value="1"/>
</dbReference>
<dbReference type="OrthoDB" id="64767at2759"/>
<dbReference type="GO" id="GO:0000460">
    <property type="term" value="P:maturation of 5.8S rRNA"/>
    <property type="evidence" value="ECO:0007669"/>
    <property type="project" value="TreeGrafter"/>
</dbReference>
<dbReference type="Pfam" id="PF13234">
    <property type="entry name" value="MTR4_beta-barrel"/>
    <property type="match status" value="1"/>
</dbReference>
<proteinExistence type="inferred from homology"/>
<keyword evidence="8" id="KW-0539">Nucleus</keyword>
<dbReference type="Pfam" id="PF00271">
    <property type="entry name" value="Helicase_C"/>
    <property type="match status" value="1"/>
</dbReference>
<dbReference type="SMART" id="SM00487">
    <property type="entry name" value="DEXDc"/>
    <property type="match status" value="1"/>
</dbReference>
<dbReference type="FunFam" id="3.40.50.300:FF:000141">
    <property type="entry name" value="ATP-dependent RNA helicase DOB1"/>
    <property type="match status" value="1"/>
</dbReference>
<dbReference type="InterPro" id="IPR016438">
    <property type="entry name" value="SKI2-like"/>
</dbReference>